<dbReference type="Proteomes" id="UP000799118">
    <property type="component" value="Unassembled WGS sequence"/>
</dbReference>
<feature type="region of interest" description="Disordered" evidence="2">
    <location>
        <begin position="152"/>
        <end position="178"/>
    </location>
</feature>
<dbReference type="AlphaFoldDB" id="A0A6A4I9E5"/>
<keyword evidence="1" id="KW-0175">Coiled coil</keyword>
<proteinExistence type="predicted"/>
<protein>
    <submittedName>
        <fullName evidence="3">Uncharacterized protein</fullName>
    </submittedName>
</protein>
<evidence type="ECO:0000313" key="3">
    <source>
        <dbReference type="EMBL" id="KAE9405938.1"/>
    </source>
</evidence>
<feature type="compositionally biased region" description="Polar residues" evidence="2">
    <location>
        <begin position="226"/>
        <end position="235"/>
    </location>
</feature>
<feature type="region of interest" description="Disordered" evidence="2">
    <location>
        <begin position="303"/>
        <end position="336"/>
    </location>
</feature>
<reference evidence="3" key="1">
    <citation type="journal article" date="2019" name="Environ. Microbiol.">
        <title>Fungal ecological strategies reflected in gene transcription - a case study of two litter decomposers.</title>
        <authorList>
            <person name="Barbi F."/>
            <person name="Kohler A."/>
            <person name="Barry K."/>
            <person name="Baskaran P."/>
            <person name="Daum C."/>
            <person name="Fauchery L."/>
            <person name="Ihrmark K."/>
            <person name="Kuo A."/>
            <person name="LaButti K."/>
            <person name="Lipzen A."/>
            <person name="Morin E."/>
            <person name="Grigoriev I.V."/>
            <person name="Henrissat B."/>
            <person name="Lindahl B."/>
            <person name="Martin F."/>
        </authorList>
    </citation>
    <scope>NUCLEOTIDE SEQUENCE</scope>
    <source>
        <strain evidence="3">JB14</strain>
    </source>
</reference>
<keyword evidence="4" id="KW-1185">Reference proteome</keyword>
<feature type="region of interest" description="Disordered" evidence="2">
    <location>
        <begin position="367"/>
        <end position="424"/>
    </location>
</feature>
<feature type="region of interest" description="Disordered" evidence="2">
    <location>
        <begin position="206"/>
        <end position="240"/>
    </location>
</feature>
<evidence type="ECO:0000256" key="2">
    <source>
        <dbReference type="SAM" id="MobiDB-lite"/>
    </source>
</evidence>
<gene>
    <name evidence="3" type="ORF">BT96DRAFT_972172</name>
</gene>
<accession>A0A6A4I9E5</accession>
<evidence type="ECO:0000313" key="4">
    <source>
        <dbReference type="Proteomes" id="UP000799118"/>
    </source>
</evidence>
<sequence>MVSVHEFGSKWSSISVKISSSLELILRAQTLAQKSHESADKATALLQEPSPQLPTRPPIPRSARTLLEQLDSIAEGANRAANAERQKLKELKLVEEEENRKKAEAERQRLVLEARKAAAVILNPHIRHVMNSPAADSASTLPTVIVPSRTTSLPIPVQPAPHAEENSRDETPLGVRSKINLPTTSNLSLGMGPPSALNDVASTFNAQSPLSHSSSVPSQKPAICSESKQTPNSPLSMGKLFRDTASVGPKIKLEEEETKPIRTNPSVQPLTQVSVSTVSTCMHPQVAQYGDSSLSRQYRQIPDSIAGGSSQPPRKKLSPASASKSGAIAPTKRPIRDAVQANIPTRTAAAPLPPCSQVVRIVPPAASTGIVPSPTALSSTGGLSQPPKHKLPAKPVFASAPLKSQETGGNVSKTRKPPVSRVST</sequence>
<feature type="compositionally biased region" description="Basic and acidic residues" evidence="2">
    <location>
        <begin position="162"/>
        <end position="171"/>
    </location>
</feature>
<feature type="compositionally biased region" description="Polar residues" evidence="2">
    <location>
        <begin position="402"/>
        <end position="412"/>
    </location>
</feature>
<feature type="compositionally biased region" description="Low complexity" evidence="2">
    <location>
        <begin position="208"/>
        <end position="221"/>
    </location>
</feature>
<evidence type="ECO:0000256" key="1">
    <source>
        <dbReference type="SAM" id="Coils"/>
    </source>
</evidence>
<dbReference type="EMBL" id="ML769405">
    <property type="protein sequence ID" value="KAE9405938.1"/>
    <property type="molecule type" value="Genomic_DNA"/>
</dbReference>
<organism evidence="3 4">
    <name type="scientific">Gymnopus androsaceus JB14</name>
    <dbReference type="NCBI Taxonomy" id="1447944"/>
    <lineage>
        <taxon>Eukaryota</taxon>
        <taxon>Fungi</taxon>
        <taxon>Dikarya</taxon>
        <taxon>Basidiomycota</taxon>
        <taxon>Agaricomycotina</taxon>
        <taxon>Agaricomycetes</taxon>
        <taxon>Agaricomycetidae</taxon>
        <taxon>Agaricales</taxon>
        <taxon>Marasmiineae</taxon>
        <taxon>Omphalotaceae</taxon>
        <taxon>Gymnopus</taxon>
    </lineage>
</organism>
<feature type="coiled-coil region" evidence="1">
    <location>
        <begin position="74"/>
        <end position="120"/>
    </location>
</feature>
<name>A0A6A4I9E5_9AGAR</name>